<feature type="transmembrane region" description="Helical" evidence="2">
    <location>
        <begin position="128"/>
        <end position="151"/>
    </location>
</feature>
<evidence type="ECO:0000313" key="3">
    <source>
        <dbReference type="Proteomes" id="UP000694906"/>
    </source>
</evidence>
<keyword evidence="3" id="KW-1185">Reference proteome</keyword>
<feature type="region of interest" description="Disordered" evidence="1">
    <location>
        <begin position="159"/>
        <end position="194"/>
    </location>
</feature>
<feature type="region of interest" description="Disordered" evidence="1">
    <location>
        <begin position="27"/>
        <end position="60"/>
    </location>
</feature>
<evidence type="ECO:0000256" key="1">
    <source>
        <dbReference type="SAM" id="MobiDB-lite"/>
    </source>
</evidence>
<dbReference type="GeneID" id="101722518"/>
<dbReference type="AlphaFoldDB" id="A0AAX6Q572"/>
<proteinExistence type="predicted"/>
<keyword evidence="2" id="KW-0812">Transmembrane</keyword>
<keyword evidence="2" id="KW-0472">Membrane</keyword>
<gene>
    <name evidence="4" type="primary">Crb3</name>
</gene>
<sequence>MFSSWCPIPRKVLYRCASGAAPPLWPRPPPAQVHKPEVRSPPRCRVAGGPGPRCSRSGAPWKLGPWRHQPNFQPMATPGLGLLWVLGLALLPTRWGRAWGENSTSTPASLTQEPNDFSSNGGLSQEGLTAIIVVFSILGALVVVSGLVFMVQKLREKRQTEGTYRPSNEEQFSHAAEARAPQDSKETVRGCLPI</sequence>
<evidence type="ECO:0000256" key="2">
    <source>
        <dbReference type="SAM" id="Phobius"/>
    </source>
</evidence>
<feature type="compositionally biased region" description="Basic and acidic residues" evidence="1">
    <location>
        <begin position="167"/>
        <end position="188"/>
    </location>
</feature>
<dbReference type="RefSeq" id="XP_004865681.1">
    <property type="nucleotide sequence ID" value="XM_004865624.3"/>
</dbReference>
<accession>A0AAX6Q572</accession>
<dbReference type="CTD" id="92359"/>
<evidence type="ECO:0000313" key="4">
    <source>
        <dbReference type="RefSeq" id="XP_004865681.1"/>
    </source>
</evidence>
<name>A0AAX6Q572_HETGA</name>
<keyword evidence="2" id="KW-1133">Transmembrane helix</keyword>
<organism evidence="3 4">
    <name type="scientific">Heterocephalus glaber</name>
    <name type="common">Naked mole rat</name>
    <dbReference type="NCBI Taxonomy" id="10181"/>
    <lineage>
        <taxon>Eukaryota</taxon>
        <taxon>Metazoa</taxon>
        <taxon>Chordata</taxon>
        <taxon>Craniata</taxon>
        <taxon>Vertebrata</taxon>
        <taxon>Euteleostomi</taxon>
        <taxon>Mammalia</taxon>
        <taxon>Eutheria</taxon>
        <taxon>Euarchontoglires</taxon>
        <taxon>Glires</taxon>
        <taxon>Rodentia</taxon>
        <taxon>Hystricomorpha</taxon>
        <taxon>Bathyergidae</taxon>
        <taxon>Heterocephalus</taxon>
    </lineage>
</organism>
<reference evidence="4" key="1">
    <citation type="submission" date="2025-08" db="UniProtKB">
        <authorList>
            <consortium name="RefSeq"/>
        </authorList>
    </citation>
    <scope>IDENTIFICATION</scope>
</reference>
<dbReference type="Proteomes" id="UP000694906">
    <property type="component" value="Unplaced"/>
</dbReference>
<protein>
    <submittedName>
        <fullName evidence="4">Protein crumbs homolog 3 isoform X1</fullName>
    </submittedName>
</protein>